<name>W8ERP4_9BACT</name>
<evidence type="ECO:0000256" key="1">
    <source>
        <dbReference type="SAM" id="MobiDB-lite"/>
    </source>
</evidence>
<dbReference type="Proteomes" id="UP000019423">
    <property type="component" value="Chromosome"/>
</dbReference>
<reference evidence="2 3" key="1">
    <citation type="submission" date="2014-01" db="EMBL/GenBank/DDBJ databases">
        <title>Complete genome sequence of ionizing-radiation resistance bacterium Hymenobacter swuensis DY53.</title>
        <authorList>
            <person name="Jung J.-H."/>
            <person name="Jeong S.-W."/>
            <person name="Joe M.-H."/>
            <person name="Cho y.-j."/>
            <person name="Kim M.-K."/>
            <person name="Lim S.-Y."/>
        </authorList>
    </citation>
    <scope>NUCLEOTIDE SEQUENCE [LARGE SCALE GENOMIC DNA]</scope>
    <source>
        <strain evidence="2 3">DY53</strain>
    </source>
</reference>
<dbReference type="EMBL" id="CP007145">
    <property type="protein sequence ID" value="AHJ95829.1"/>
    <property type="molecule type" value="Genomic_DNA"/>
</dbReference>
<proteinExistence type="predicted"/>
<feature type="compositionally biased region" description="Basic and acidic residues" evidence="1">
    <location>
        <begin position="11"/>
        <end position="32"/>
    </location>
</feature>
<feature type="compositionally biased region" description="Polar residues" evidence="1">
    <location>
        <begin position="1"/>
        <end position="10"/>
    </location>
</feature>
<evidence type="ECO:0000313" key="3">
    <source>
        <dbReference type="Proteomes" id="UP000019423"/>
    </source>
</evidence>
<evidence type="ECO:0000313" key="2">
    <source>
        <dbReference type="EMBL" id="AHJ95829.1"/>
    </source>
</evidence>
<sequence>MREQQYQASEIEQKTFHGEKVRKMKKGEEKRFSRPVAAGPLRF</sequence>
<dbReference type="AlphaFoldDB" id="W8ERP4"/>
<feature type="region of interest" description="Disordered" evidence="1">
    <location>
        <begin position="1"/>
        <end position="43"/>
    </location>
</feature>
<accession>W8ERP4</accession>
<dbReference type="STRING" id="1227739.Hsw_0234"/>
<dbReference type="KEGG" id="hsw:Hsw_0234"/>
<keyword evidence="3" id="KW-1185">Reference proteome</keyword>
<protein>
    <submittedName>
        <fullName evidence="2">Uncharacterized protein</fullName>
    </submittedName>
</protein>
<gene>
    <name evidence="2" type="ORF">Hsw_0234</name>
</gene>
<dbReference type="HOGENOM" id="CLU_3234642_0_0_10"/>
<organism evidence="2 3">
    <name type="scientific">Hymenobacter swuensis DY53</name>
    <dbReference type="NCBI Taxonomy" id="1227739"/>
    <lineage>
        <taxon>Bacteria</taxon>
        <taxon>Pseudomonadati</taxon>
        <taxon>Bacteroidota</taxon>
        <taxon>Cytophagia</taxon>
        <taxon>Cytophagales</taxon>
        <taxon>Hymenobacteraceae</taxon>
        <taxon>Hymenobacter</taxon>
    </lineage>
</organism>